<evidence type="ECO:0000313" key="7">
    <source>
        <dbReference type="Proteomes" id="UP001195724"/>
    </source>
</evidence>
<gene>
    <name evidence="5" type="ORF">J7S33_29100</name>
    <name evidence="4" type="ORF">JOE68_005583</name>
</gene>
<dbReference type="PROSITE" id="PS50801">
    <property type="entry name" value="STAS"/>
    <property type="match status" value="1"/>
</dbReference>
<dbReference type="Proteomes" id="UP000671828">
    <property type="component" value="Chromosome"/>
</dbReference>
<feature type="domain" description="STAS" evidence="3">
    <location>
        <begin position="13"/>
        <end position="122"/>
    </location>
</feature>
<keyword evidence="7" id="KW-1185">Reference proteome</keyword>
<evidence type="ECO:0000313" key="6">
    <source>
        <dbReference type="Proteomes" id="UP000671828"/>
    </source>
</evidence>
<organism evidence="5 6">
    <name type="scientific">Saccharothrix algeriensis</name>
    <dbReference type="NCBI Taxonomy" id="173560"/>
    <lineage>
        <taxon>Bacteria</taxon>
        <taxon>Bacillati</taxon>
        <taxon>Actinomycetota</taxon>
        <taxon>Actinomycetes</taxon>
        <taxon>Pseudonocardiales</taxon>
        <taxon>Pseudonocardiaceae</taxon>
        <taxon>Saccharothrix</taxon>
    </lineage>
</organism>
<sequence length="150" mass="15878">MHVPTQPCSPPPFAATVLRRPGAVVVAVQGELDPLTAPTLREVLDESLEEQPGAVVVDLRGLTLLASAGLAALIAAHDRAVPQSRLRIVASDITPAMRTIHLTSLHDVLSVHATVEDALAAYGEYVDERPPQVLRQDSGVVREDGVKSDG</sequence>
<dbReference type="InterPro" id="IPR003658">
    <property type="entry name" value="Anti-sigma_ant"/>
</dbReference>
<dbReference type="EMBL" id="JAFBCL010000001">
    <property type="protein sequence ID" value="MBM7814718.1"/>
    <property type="molecule type" value="Genomic_DNA"/>
</dbReference>
<comment type="similarity">
    <text evidence="1 2">Belongs to the anti-sigma-factor antagonist family.</text>
</comment>
<dbReference type="AlphaFoldDB" id="A0A8T8HZ27"/>
<reference evidence="5" key="2">
    <citation type="submission" date="2021-04" db="EMBL/GenBank/DDBJ databases">
        <title>Saccharothrix algeriensis WGS.</title>
        <authorList>
            <person name="Stuskova K."/>
            <person name="Hakalova E."/>
            <person name="Tebbal A.B."/>
            <person name="Eichmeier A."/>
        </authorList>
    </citation>
    <scope>NUCLEOTIDE SEQUENCE</scope>
    <source>
        <strain evidence="5">NRRL B-24137</strain>
    </source>
</reference>
<dbReference type="Gene3D" id="3.30.750.24">
    <property type="entry name" value="STAS domain"/>
    <property type="match status" value="1"/>
</dbReference>
<protein>
    <recommendedName>
        <fullName evidence="2">Anti-sigma factor antagonist</fullName>
    </recommendedName>
</protein>
<dbReference type="SUPFAM" id="SSF52091">
    <property type="entry name" value="SpoIIaa-like"/>
    <property type="match status" value="1"/>
</dbReference>
<reference evidence="4 7" key="1">
    <citation type="submission" date="2021-01" db="EMBL/GenBank/DDBJ databases">
        <title>Sequencing the genomes of 1000 actinobacteria strains.</title>
        <authorList>
            <person name="Klenk H.-P."/>
        </authorList>
    </citation>
    <scope>NUCLEOTIDE SEQUENCE [LARGE SCALE GENOMIC DNA]</scope>
    <source>
        <strain evidence="4 7">DSM 44581</strain>
    </source>
</reference>
<dbReference type="PANTHER" id="PTHR33495">
    <property type="entry name" value="ANTI-SIGMA FACTOR ANTAGONIST TM_1081-RELATED-RELATED"/>
    <property type="match status" value="1"/>
</dbReference>
<name>A0A8T8HZ27_9PSEU</name>
<evidence type="ECO:0000313" key="4">
    <source>
        <dbReference type="EMBL" id="MBM7814718.1"/>
    </source>
</evidence>
<evidence type="ECO:0000259" key="3">
    <source>
        <dbReference type="PROSITE" id="PS50801"/>
    </source>
</evidence>
<dbReference type="Pfam" id="PF01740">
    <property type="entry name" value="STAS"/>
    <property type="match status" value="1"/>
</dbReference>
<dbReference type="EMBL" id="CP072788">
    <property type="protein sequence ID" value="QTR03004.1"/>
    <property type="molecule type" value="Genomic_DNA"/>
</dbReference>
<evidence type="ECO:0000256" key="2">
    <source>
        <dbReference type="RuleBase" id="RU003749"/>
    </source>
</evidence>
<accession>A0A8T8HZ27</accession>
<evidence type="ECO:0000256" key="1">
    <source>
        <dbReference type="ARBA" id="ARBA00009013"/>
    </source>
</evidence>
<dbReference type="PANTHER" id="PTHR33495:SF2">
    <property type="entry name" value="ANTI-SIGMA FACTOR ANTAGONIST TM_1081-RELATED"/>
    <property type="match status" value="1"/>
</dbReference>
<dbReference type="Proteomes" id="UP001195724">
    <property type="component" value="Unassembled WGS sequence"/>
</dbReference>
<proteinExistence type="inferred from homology"/>
<evidence type="ECO:0000313" key="5">
    <source>
        <dbReference type="EMBL" id="QTR03004.1"/>
    </source>
</evidence>
<dbReference type="NCBIfam" id="TIGR00377">
    <property type="entry name" value="ant_ant_sig"/>
    <property type="match status" value="1"/>
</dbReference>
<dbReference type="InterPro" id="IPR002645">
    <property type="entry name" value="STAS_dom"/>
</dbReference>
<dbReference type="InterPro" id="IPR036513">
    <property type="entry name" value="STAS_dom_sf"/>
</dbReference>
<dbReference type="RefSeq" id="WP_204845330.1">
    <property type="nucleotide sequence ID" value="NZ_JAFBCL010000001.1"/>
</dbReference>
<dbReference type="GO" id="GO:0043856">
    <property type="term" value="F:anti-sigma factor antagonist activity"/>
    <property type="evidence" value="ECO:0007669"/>
    <property type="project" value="InterPro"/>
</dbReference>